<dbReference type="Gene3D" id="3.40.390.10">
    <property type="entry name" value="Collagenase (Catalytic Domain)"/>
    <property type="match status" value="1"/>
</dbReference>
<feature type="chain" id="PRO_5021375643" description="Zn-dependent protease" evidence="7">
    <location>
        <begin position="19"/>
        <end position="208"/>
    </location>
</feature>
<dbReference type="AlphaFoldDB" id="A0A4Y8L4Z5"/>
<dbReference type="STRING" id="1121485.GCA_000426485_00537"/>
<sequence>MKAGRLLFILGVFLLLTACDDAENHNGDVVESRPVLIQPLGGFPEKYADILQKRLQQIVPNVSIARPIPLASNAYFEPLHRYRADSLLYYLHRKSYRRKGVVVLGLTYKDISTTTHGYYDYGVMGLARSPGDVCIVSTYRLSRRGDDRYDQLFKVAIHELAHTEGLGHCELSPTCYMKDSKYKSPTLDETGFCITCKTYLQKRGWKLE</sequence>
<dbReference type="RefSeq" id="WP_134436472.1">
    <property type="nucleotide sequence ID" value="NZ_SOML01000006.1"/>
</dbReference>
<keyword evidence="5" id="KW-0862">Zinc</keyword>
<dbReference type="SUPFAM" id="SSF55486">
    <property type="entry name" value="Metalloproteases ('zincins'), catalytic domain"/>
    <property type="match status" value="1"/>
</dbReference>
<dbReference type="InterPro" id="IPR012962">
    <property type="entry name" value="Pept_M54_archaemetzincn"/>
</dbReference>
<reference evidence="8 9" key="1">
    <citation type="submission" date="2019-03" db="EMBL/GenBank/DDBJ databases">
        <title>San Antonio Military Medical Center submission to MRSN (WRAIR), pending publication.</title>
        <authorList>
            <person name="Blyth D.M."/>
            <person name="Mccarthy S.L."/>
            <person name="Schall S.E."/>
            <person name="Stam J.A."/>
            <person name="Ong A.C."/>
            <person name="Mcgann P.T."/>
        </authorList>
    </citation>
    <scope>NUCLEOTIDE SEQUENCE [LARGE SCALE GENOMIC DNA]</scope>
    <source>
        <strain evidence="8 9">MRSN571793</strain>
    </source>
</reference>
<proteinExistence type="predicted"/>
<keyword evidence="3" id="KW-0479">Metal-binding</keyword>
<dbReference type="PROSITE" id="PS51257">
    <property type="entry name" value="PROKAR_LIPOPROTEIN"/>
    <property type="match status" value="1"/>
</dbReference>
<dbReference type="GO" id="GO:0046872">
    <property type="term" value="F:metal ion binding"/>
    <property type="evidence" value="ECO:0007669"/>
    <property type="project" value="UniProtKB-KW"/>
</dbReference>
<comment type="cofactor">
    <cofactor evidence="1">
        <name>Zn(2+)</name>
        <dbReference type="ChEBI" id="CHEBI:29105"/>
    </cofactor>
</comment>
<dbReference type="EMBL" id="SOML01000006">
    <property type="protein sequence ID" value="TFD96110.1"/>
    <property type="molecule type" value="Genomic_DNA"/>
</dbReference>
<evidence type="ECO:0000256" key="5">
    <source>
        <dbReference type="ARBA" id="ARBA00022833"/>
    </source>
</evidence>
<dbReference type="InterPro" id="IPR024079">
    <property type="entry name" value="MetalloPept_cat_dom_sf"/>
</dbReference>
<evidence type="ECO:0008006" key="10">
    <source>
        <dbReference type="Google" id="ProtNLM"/>
    </source>
</evidence>
<dbReference type="PANTHER" id="PTHR15910">
    <property type="entry name" value="ARCHAEMETZINCIN"/>
    <property type="match status" value="1"/>
</dbReference>
<evidence type="ECO:0000313" key="8">
    <source>
        <dbReference type="EMBL" id="TFD96110.1"/>
    </source>
</evidence>
<keyword evidence="2" id="KW-0645">Protease</keyword>
<keyword evidence="6" id="KW-0482">Metalloprotease</keyword>
<evidence type="ECO:0000256" key="1">
    <source>
        <dbReference type="ARBA" id="ARBA00001947"/>
    </source>
</evidence>
<dbReference type="Pfam" id="PF07998">
    <property type="entry name" value="Peptidase_M54"/>
    <property type="match status" value="1"/>
</dbReference>
<keyword evidence="4" id="KW-0378">Hydrolase</keyword>
<dbReference type="GO" id="GO:0008237">
    <property type="term" value="F:metallopeptidase activity"/>
    <property type="evidence" value="ECO:0007669"/>
    <property type="project" value="UniProtKB-KW"/>
</dbReference>
<keyword evidence="9" id="KW-1185">Reference proteome</keyword>
<dbReference type="PANTHER" id="PTHR15910:SF1">
    <property type="entry name" value="ARCHAEMETZINCIN-2"/>
    <property type="match status" value="1"/>
</dbReference>
<evidence type="ECO:0000256" key="2">
    <source>
        <dbReference type="ARBA" id="ARBA00022670"/>
    </source>
</evidence>
<feature type="signal peptide" evidence="7">
    <location>
        <begin position="1"/>
        <end position="18"/>
    </location>
</feature>
<evidence type="ECO:0000256" key="3">
    <source>
        <dbReference type="ARBA" id="ARBA00022723"/>
    </source>
</evidence>
<evidence type="ECO:0000256" key="4">
    <source>
        <dbReference type="ARBA" id="ARBA00022801"/>
    </source>
</evidence>
<comment type="caution">
    <text evidence="8">The sequence shown here is derived from an EMBL/GenBank/DDBJ whole genome shotgun (WGS) entry which is preliminary data.</text>
</comment>
<accession>A0A4Y8L4Z5</accession>
<evidence type="ECO:0000256" key="6">
    <source>
        <dbReference type="ARBA" id="ARBA00023049"/>
    </source>
</evidence>
<evidence type="ECO:0000313" key="9">
    <source>
        <dbReference type="Proteomes" id="UP000297861"/>
    </source>
</evidence>
<protein>
    <recommendedName>
        <fullName evidence="10">Zn-dependent protease</fullName>
    </recommendedName>
</protein>
<dbReference type="GO" id="GO:0006508">
    <property type="term" value="P:proteolysis"/>
    <property type="evidence" value="ECO:0007669"/>
    <property type="project" value="UniProtKB-KW"/>
</dbReference>
<keyword evidence="7" id="KW-0732">Signal</keyword>
<organism evidence="8 9">
    <name type="scientific">Dysgonomonas capnocytophagoides</name>
    <dbReference type="NCBI Taxonomy" id="45254"/>
    <lineage>
        <taxon>Bacteria</taxon>
        <taxon>Pseudomonadati</taxon>
        <taxon>Bacteroidota</taxon>
        <taxon>Bacteroidia</taxon>
        <taxon>Bacteroidales</taxon>
        <taxon>Dysgonomonadaceae</taxon>
        <taxon>Dysgonomonas</taxon>
    </lineage>
</organism>
<dbReference type="OrthoDB" id="981600at2"/>
<gene>
    <name evidence="8" type="ORF">E2605_10990</name>
</gene>
<name>A0A4Y8L4Z5_9BACT</name>
<evidence type="ECO:0000256" key="7">
    <source>
        <dbReference type="SAM" id="SignalP"/>
    </source>
</evidence>
<dbReference type="Proteomes" id="UP000297861">
    <property type="component" value="Unassembled WGS sequence"/>
</dbReference>